<dbReference type="RefSeq" id="XP_003062054.1">
    <property type="nucleotide sequence ID" value="XM_003062008.1"/>
</dbReference>
<feature type="compositionally biased region" description="Basic and acidic residues" evidence="1">
    <location>
        <begin position="1"/>
        <end position="23"/>
    </location>
</feature>
<organism evidence="3">
    <name type="scientific">Micromonas pusilla (strain CCMP1545)</name>
    <name type="common">Picoplanktonic green alga</name>
    <dbReference type="NCBI Taxonomy" id="564608"/>
    <lineage>
        <taxon>Eukaryota</taxon>
        <taxon>Viridiplantae</taxon>
        <taxon>Chlorophyta</taxon>
        <taxon>Mamiellophyceae</taxon>
        <taxon>Mamiellales</taxon>
        <taxon>Mamiellaceae</taxon>
        <taxon>Micromonas</taxon>
    </lineage>
</organism>
<reference evidence="2 3" key="1">
    <citation type="journal article" date="2009" name="Science">
        <title>Green evolution and dynamic adaptations revealed by genomes of the marine picoeukaryotes Micromonas.</title>
        <authorList>
            <person name="Worden A.Z."/>
            <person name="Lee J.H."/>
            <person name="Mock T."/>
            <person name="Rouze P."/>
            <person name="Simmons M.P."/>
            <person name="Aerts A.L."/>
            <person name="Allen A.E."/>
            <person name="Cuvelier M.L."/>
            <person name="Derelle E."/>
            <person name="Everett M.V."/>
            <person name="Foulon E."/>
            <person name="Grimwood J."/>
            <person name="Gundlach H."/>
            <person name="Henrissat B."/>
            <person name="Napoli C."/>
            <person name="McDonald S.M."/>
            <person name="Parker M.S."/>
            <person name="Rombauts S."/>
            <person name="Salamov A."/>
            <person name="Von Dassow P."/>
            <person name="Badger J.H."/>
            <person name="Coutinho P.M."/>
            <person name="Demir E."/>
            <person name="Dubchak I."/>
            <person name="Gentemann C."/>
            <person name="Eikrem W."/>
            <person name="Gready J.E."/>
            <person name="John U."/>
            <person name="Lanier W."/>
            <person name="Lindquist E.A."/>
            <person name="Lucas S."/>
            <person name="Mayer K.F."/>
            <person name="Moreau H."/>
            <person name="Not F."/>
            <person name="Otillar R."/>
            <person name="Panaud O."/>
            <person name="Pangilinan J."/>
            <person name="Paulsen I."/>
            <person name="Piegu B."/>
            <person name="Poliakov A."/>
            <person name="Robbens S."/>
            <person name="Schmutz J."/>
            <person name="Toulza E."/>
            <person name="Wyss T."/>
            <person name="Zelensky A."/>
            <person name="Zhou K."/>
            <person name="Armbrust E.V."/>
            <person name="Bhattacharya D."/>
            <person name="Goodenough U.W."/>
            <person name="Van de Peer Y."/>
            <person name="Grigoriev I.V."/>
        </authorList>
    </citation>
    <scope>NUCLEOTIDE SEQUENCE [LARGE SCALE GENOMIC DNA]</scope>
    <source>
        <strain evidence="2 3">CCMP1545</strain>
    </source>
</reference>
<dbReference type="EMBL" id="GG663745">
    <property type="protein sequence ID" value="EEH53766.1"/>
    <property type="molecule type" value="Genomic_DNA"/>
</dbReference>
<evidence type="ECO:0000256" key="1">
    <source>
        <dbReference type="SAM" id="MobiDB-lite"/>
    </source>
</evidence>
<accession>C1N2A5</accession>
<sequence>MAPPRSDADDFREVSSSASRRDATTATRLSVADTRVRQDRFADTTRRAPRPHARDDDRGGRRRGGPPRTPRGRRVRLSPVRRAVHRPPSPSPLVRSTTPPPTSIDRHRPTRPTPPSSPPPSVPVDDASPGDVTRRASPADFVRIAQHLASDVAALVETAGADDARGVEAATHAIVRSCASSASVSATTPNAADANARRIEQGLRRLLAAIDAESRAASCDLRTLLDELVTYVQSGVMLSRKSEVRSIHWFPYDRVRVVNADP</sequence>
<dbReference type="KEGG" id="mpp:MICPUCDRAFT_51910"/>
<name>C1N2A5_MICPC</name>
<evidence type="ECO:0000313" key="2">
    <source>
        <dbReference type="EMBL" id="EEH53766.1"/>
    </source>
</evidence>
<feature type="compositionally biased region" description="Basic residues" evidence="1">
    <location>
        <begin position="60"/>
        <end position="76"/>
    </location>
</feature>
<evidence type="ECO:0000313" key="3">
    <source>
        <dbReference type="Proteomes" id="UP000001876"/>
    </source>
</evidence>
<dbReference type="GeneID" id="9687699"/>
<gene>
    <name evidence="2" type="ORF">MICPUCDRAFT_51910</name>
</gene>
<proteinExistence type="predicted"/>
<keyword evidence="3" id="KW-1185">Reference proteome</keyword>
<dbReference type="AlphaFoldDB" id="C1N2A5"/>
<protein>
    <submittedName>
        <fullName evidence="2">Predicted protein</fullName>
    </submittedName>
</protein>
<feature type="compositionally biased region" description="Pro residues" evidence="1">
    <location>
        <begin position="111"/>
        <end position="122"/>
    </location>
</feature>
<dbReference type="Proteomes" id="UP000001876">
    <property type="component" value="Unassembled WGS sequence"/>
</dbReference>
<feature type="region of interest" description="Disordered" evidence="1">
    <location>
        <begin position="1"/>
        <end position="134"/>
    </location>
</feature>
<feature type="compositionally biased region" description="Basic and acidic residues" evidence="1">
    <location>
        <begin position="34"/>
        <end position="59"/>
    </location>
</feature>